<dbReference type="PANTHER" id="PTHR38471">
    <property type="entry name" value="FOUR HELIX BUNDLE PROTEIN"/>
    <property type="match status" value="1"/>
</dbReference>
<dbReference type="EMBL" id="PFRH01000099">
    <property type="protein sequence ID" value="PJC52406.1"/>
    <property type="molecule type" value="Genomic_DNA"/>
</dbReference>
<dbReference type="PANTHER" id="PTHR38471:SF2">
    <property type="entry name" value="FOUR HELIX BUNDLE PROTEIN"/>
    <property type="match status" value="1"/>
</dbReference>
<dbReference type="SUPFAM" id="SSF158446">
    <property type="entry name" value="IVS-encoded protein-like"/>
    <property type="match status" value="1"/>
</dbReference>
<proteinExistence type="predicted"/>
<dbReference type="Pfam" id="PF05635">
    <property type="entry name" value="23S_rRNA_IVP"/>
    <property type="match status" value="1"/>
</dbReference>
<dbReference type="AlphaFoldDB" id="A0A2M8F9M4"/>
<dbReference type="Gene3D" id="1.20.1440.60">
    <property type="entry name" value="23S rRNA-intervening sequence"/>
    <property type="match status" value="1"/>
</dbReference>
<evidence type="ECO:0000313" key="1">
    <source>
        <dbReference type="EMBL" id="PJC52406.1"/>
    </source>
</evidence>
<gene>
    <name evidence="1" type="ORF">CO030_03070</name>
</gene>
<dbReference type="NCBIfam" id="TIGR02436">
    <property type="entry name" value="four helix bundle protein"/>
    <property type="match status" value="1"/>
</dbReference>
<dbReference type="Proteomes" id="UP000231456">
    <property type="component" value="Unassembled WGS sequence"/>
</dbReference>
<dbReference type="InterPro" id="IPR012657">
    <property type="entry name" value="23S_rRNA-intervening_sequence"/>
</dbReference>
<sequence>MNEYQEGLKQKMNTLAHGVYRATKNFPKEEQYGMTSQINRASLSVVLNYIEGYARARNNSRHYFLDVSYGSLQETKYLLHFTYVEKLLSEEEYKKMFTLADGIGAMLWKEIQNIKEHG</sequence>
<protein>
    <submittedName>
        <fullName evidence="1">Four helix bundle protein</fullName>
    </submittedName>
</protein>
<reference evidence="2" key="1">
    <citation type="submission" date="2017-09" db="EMBL/GenBank/DDBJ databases">
        <title>Depth-based differentiation of microbial function through sediment-hosted aquifers and enrichment of novel symbionts in the deep terrestrial subsurface.</title>
        <authorList>
            <person name="Probst A.J."/>
            <person name="Ladd B."/>
            <person name="Jarett J.K."/>
            <person name="Geller-Mcgrath D.E."/>
            <person name="Sieber C.M.K."/>
            <person name="Emerson J.B."/>
            <person name="Anantharaman K."/>
            <person name="Thomas B.C."/>
            <person name="Malmstrom R."/>
            <person name="Stieglmeier M."/>
            <person name="Klingl A."/>
            <person name="Woyke T."/>
            <person name="Ryan C.M."/>
            <person name="Banfield J.F."/>
        </authorList>
    </citation>
    <scope>NUCLEOTIDE SEQUENCE [LARGE SCALE GENOMIC DNA]</scope>
</reference>
<comment type="caution">
    <text evidence="1">The sequence shown here is derived from an EMBL/GenBank/DDBJ whole genome shotgun (WGS) entry which is preliminary data.</text>
</comment>
<name>A0A2M8F9M4_9BACT</name>
<accession>A0A2M8F9M4</accession>
<dbReference type="InterPro" id="IPR036583">
    <property type="entry name" value="23S_rRNA_IVS_sf"/>
</dbReference>
<dbReference type="CDD" id="cd16377">
    <property type="entry name" value="23S_rRNA_IVP_like"/>
    <property type="match status" value="1"/>
</dbReference>
<evidence type="ECO:0000313" key="2">
    <source>
        <dbReference type="Proteomes" id="UP000231456"/>
    </source>
</evidence>
<organism evidence="1 2">
    <name type="scientific">Candidatus Magasanikbacteria bacterium CG_4_9_14_0_2_um_filter_42_11</name>
    <dbReference type="NCBI Taxonomy" id="1974643"/>
    <lineage>
        <taxon>Bacteria</taxon>
        <taxon>Candidatus Magasanikiibacteriota</taxon>
    </lineage>
</organism>